<dbReference type="RefSeq" id="WP_036763796.1">
    <property type="nucleotide sequence ID" value="NZ_PYOG01000022.1"/>
</dbReference>
<accession>A0A2T3QGQ1</accession>
<dbReference type="AlphaFoldDB" id="A0A2T3QGQ1"/>
<reference evidence="1 2" key="1">
    <citation type="submission" date="2018-06" db="EMBL/GenBank/DDBJ databases">
        <authorList>
            <consortium name="Pathogen Informatics"/>
            <person name="Doyle S."/>
        </authorList>
    </citation>
    <scope>NUCLEOTIDE SEQUENCE [LARGE SCALE GENOMIC DNA]</scope>
    <source>
        <strain evidence="1 2">NCTC11647</strain>
    </source>
</reference>
<organism evidence="1 2">
    <name type="scientific">Photobacterium damselae</name>
    <dbReference type="NCBI Taxonomy" id="38293"/>
    <lineage>
        <taxon>Bacteria</taxon>
        <taxon>Pseudomonadati</taxon>
        <taxon>Pseudomonadota</taxon>
        <taxon>Gammaproteobacteria</taxon>
        <taxon>Vibrionales</taxon>
        <taxon>Vibrionaceae</taxon>
        <taxon>Photobacterium</taxon>
    </lineage>
</organism>
<protein>
    <submittedName>
        <fullName evidence="1">Uncharacterized protein</fullName>
    </submittedName>
</protein>
<sequence length="67" mass="7603">MNTIYQTRYGLVDVSKSNDPLLSDYKVMTLIPNPKNGWGISKYCPLDMEITQKIAEEFAAEVITFIS</sequence>
<evidence type="ECO:0000313" key="1">
    <source>
        <dbReference type="EMBL" id="SPY28299.1"/>
    </source>
</evidence>
<dbReference type="OrthoDB" id="5817419at2"/>
<evidence type="ECO:0000313" key="2">
    <source>
        <dbReference type="Proteomes" id="UP000251647"/>
    </source>
</evidence>
<dbReference type="EMBL" id="UATL01000001">
    <property type="protein sequence ID" value="SPY28299.1"/>
    <property type="molecule type" value="Genomic_DNA"/>
</dbReference>
<proteinExistence type="predicted"/>
<gene>
    <name evidence="1" type="ORF">NCTC11647_01388</name>
</gene>
<dbReference type="Proteomes" id="UP000251647">
    <property type="component" value="Unassembled WGS sequence"/>
</dbReference>
<name>A0A2T3QGQ1_PHODM</name>